<dbReference type="PROSITE" id="PS50865">
    <property type="entry name" value="ZF_MYND_2"/>
    <property type="match status" value="1"/>
</dbReference>
<organism evidence="6 7">
    <name type="scientific">Gymnopilus dilepis</name>
    <dbReference type="NCBI Taxonomy" id="231916"/>
    <lineage>
        <taxon>Eukaryota</taxon>
        <taxon>Fungi</taxon>
        <taxon>Dikarya</taxon>
        <taxon>Basidiomycota</taxon>
        <taxon>Agaricomycotina</taxon>
        <taxon>Agaricomycetes</taxon>
        <taxon>Agaricomycetidae</taxon>
        <taxon>Agaricales</taxon>
        <taxon>Agaricineae</taxon>
        <taxon>Hymenogastraceae</taxon>
        <taxon>Gymnopilus</taxon>
    </lineage>
</organism>
<sequence>MATMLVFKMPPFYKAKESPEEWDAEYEDLFKQIATFDFPRHYFDREVFQDRTIKQHLHQDKLLRYSSLVQSTCQLQDGLSRMIACVTLLCKDTLRTNDNFAARWMMASAAVRKKHALIGIAAACSVAHDLNEARILCSEELRVSRLSDDGRVLLNLFSSISRQDTSCNPTEPKYFPSTIWDRTRSSHANSSDEVEKLVLNYIIILRTKLISIALDNIVRSFFGLELSEIKLIKHASPQTGSPSSDAFQQALRNVVQTVHGKEEYKTFKAETKAAKKDLNSRRFSRCTECGKEAESRSAFQKCIACAKISREVLYCSRDCQEANWKTSHKLICGKPLDFDLAFQSAIIPTQSSKRPSDSFSSPKAAAGFNRPLALLEQMDLLQSTPSLDYYARRSVCTGNEDPSGIEFPEHIRTHFLEHRKKAMTTGDPRSAALICDCLLWHTECHKSTGLSRDKIIEQISGEYSIPVTNLQLALEEFDELRSLFPARPPAALILAHLDWNLAYVRGGSHDQ</sequence>
<evidence type="ECO:0000256" key="3">
    <source>
        <dbReference type="ARBA" id="ARBA00022833"/>
    </source>
</evidence>
<name>A0A409YHT9_9AGAR</name>
<keyword evidence="2 4" id="KW-0863">Zinc-finger</keyword>
<dbReference type="Gene3D" id="6.10.140.2220">
    <property type="match status" value="1"/>
</dbReference>
<dbReference type="InParanoid" id="A0A409YHT9"/>
<dbReference type="AlphaFoldDB" id="A0A409YHT9"/>
<comment type="caution">
    <text evidence="6">The sequence shown here is derived from an EMBL/GenBank/DDBJ whole genome shotgun (WGS) entry which is preliminary data.</text>
</comment>
<dbReference type="GO" id="GO:0008270">
    <property type="term" value="F:zinc ion binding"/>
    <property type="evidence" value="ECO:0007669"/>
    <property type="project" value="UniProtKB-KW"/>
</dbReference>
<gene>
    <name evidence="6" type="ORF">CVT26_011956</name>
</gene>
<evidence type="ECO:0000256" key="2">
    <source>
        <dbReference type="ARBA" id="ARBA00022771"/>
    </source>
</evidence>
<feature type="domain" description="MYND-type" evidence="5">
    <location>
        <begin position="286"/>
        <end position="332"/>
    </location>
</feature>
<protein>
    <recommendedName>
        <fullName evidence="5">MYND-type domain-containing protein</fullName>
    </recommendedName>
</protein>
<evidence type="ECO:0000256" key="1">
    <source>
        <dbReference type="ARBA" id="ARBA00022723"/>
    </source>
</evidence>
<dbReference type="OrthoDB" id="3020010at2759"/>
<proteinExistence type="predicted"/>
<evidence type="ECO:0000313" key="7">
    <source>
        <dbReference type="Proteomes" id="UP000284706"/>
    </source>
</evidence>
<evidence type="ECO:0000256" key="4">
    <source>
        <dbReference type="PROSITE-ProRule" id="PRU00134"/>
    </source>
</evidence>
<dbReference type="EMBL" id="NHYE01000839">
    <property type="protein sequence ID" value="PPR02568.1"/>
    <property type="molecule type" value="Genomic_DNA"/>
</dbReference>
<evidence type="ECO:0000313" key="6">
    <source>
        <dbReference type="EMBL" id="PPR02568.1"/>
    </source>
</evidence>
<dbReference type="Proteomes" id="UP000284706">
    <property type="component" value="Unassembled WGS sequence"/>
</dbReference>
<keyword evidence="3" id="KW-0862">Zinc</keyword>
<dbReference type="SUPFAM" id="SSF144232">
    <property type="entry name" value="HIT/MYND zinc finger-like"/>
    <property type="match status" value="1"/>
</dbReference>
<dbReference type="Pfam" id="PF01753">
    <property type="entry name" value="zf-MYND"/>
    <property type="match status" value="1"/>
</dbReference>
<keyword evidence="7" id="KW-1185">Reference proteome</keyword>
<dbReference type="InterPro" id="IPR002893">
    <property type="entry name" value="Znf_MYND"/>
</dbReference>
<reference evidence="6 7" key="1">
    <citation type="journal article" date="2018" name="Evol. Lett.">
        <title>Horizontal gene cluster transfer increased hallucinogenic mushroom diversity.</title>
        <authorList>
            <person name="Reynolds H.T."/>
            <person name="Vijayakumar V."/>
            <person name="Gluck-Thaler E."/>
            <person name="Korotkin H.B."/>
            <person name="Matheny P.B."/>
            <person name="Slot J.C."/>
        </authorList>
    </citation>
    <scope>NUCLEOTIDE SEQUENCE [LARGE SCALE GENOMIC DNA]</scope>
    <source>
        <strain evidence="6 7">SRW20</strain>
    </source>
</reference>
<keyword evidence="1" id="KW-0479">Metal-binding</keyword>
<accession>A0A409YHT9</accession>
<evidence type="ECO:0000259" key="5">
    <source>
        <dbReference type="PROSITE" id="PS50865"/>
    </source>
</evidence>